<dbReference type="GO" id="GO:0051274">
    <property type="term" value="P:beta-glucan biosynthetic process"/>
    <property type="evidence" value="ECO:0007669"/>
    <property type="project" value="TreeGrafter"/>
</dbReference>
<feature type="domain" description="Glucan biosynthesis periplasmic MdoG C-terminal" evidence="7">
    <location>
        <begin position="40"/>
        <end position="521"/>
    </location>
</feature>
<dbReference type="EMBL" id="LCYG01000086">
    <property type="protein sequence ID" value="KLK90395.1"/>
    <property type="molecule type" value="Genomic_DNA"/>
</dbReference>
<dbReference type="InterPro" id="IPR014438">
    <property type="entry name" value="Glucan_biosyn_MdoG/MdoD"/>
</dbReference>
<comment type="pathway">
    <text evidence="2">Glycan metabolism; osmoregulated periplasmic glucan (OPG) biosynthesis.</text>
</comment>
<evidence type="ECO:0000259" key="7">
    <source>
        <dbReference type="Pfam" id="PF04349"/>
    </source>
</evidence>
<dbReference type="SUPFAM" id="SSF74650">
    <property type="entry name" value="Galactose mutarotase-like"/>
    <property type="match status" value="1"/>
</dbReference>
<organism evidence="8 9">
    <name type="scientific">Microvirga vignae</name>
    <dbReference type="NCBI Taxonomy" id="1225564"/>
    <lineage>
        <taxon>Bacteria</taxon>
        <taxon>Pseudomonadati</taxon>
        <taxon>Pseudomonadota</taxon>
        <taxon>Alphaproteobacteria</taxon>
        <taxon>Hyphomicrobiales</taxon>
        <taxon>Methylobacteriaceae</taxon>
        <taxon>Microvirga</taxon>
    </lineage>
</organism>
<dbReference type="Gene3D" id="2.60.40.10">
    <property type="entry name" value="Immunoglobulins"/>
    <property type="match status" value="1"/>
</dbReference>
<keyword evidence="5" id="KW-0574">Periplasm</keyword>
<dbReference type="RefSeq" id="WP_047191914.1">
    <property type="nucleotide sequence ID" value="NZ_LCYG01000086.1"/>
</dbReference>
<dbReference type="OrthoDB" id="9777817at2"/>
<dbReference type="InterPro" id="IPR014756">
    <property type="entry name" value="Ig_E-set"/>
</dbReference>
<protein>
    <submittedName>
        <fullName evidence="8">Glucan biosynthesis protein D</fullName>
    </submittedName>
</protein>
<gene>
    <name evidence="8" type="ORF">AA309_25925</name>
</gene>
<proteinExistence type="inferred from homology"/>
<evidence type="ECO:0000256" key="1">
    <source>
        <dbReference type="ARBA" id="ARBA00004418"/>
    </source>
</evidence>
<dbReference type="PATRIC" id="fig|1225564.3.peg.6766"/>
<reference evidence="8 9" key="1">
    <citation type="submission" date="2015-05" db="EMBL/GenBank/DDBJ databases">
        <title>Draft genome sequence of Microvirga vignae strain BR3299, a novel nitrogen fixing bacteria isolated from Brazil semi-aired region.</title>
        <authorList>
            <person name="Zilli J.E."/>
            <person name="Passos S.R."/>
            <person name="Leite J."/>
            <person name="Baldani J.I."/>
            <person name="Xavier G.R."/>
            <person name="Rumjaneck N.G."/>
            <person name="Simoes-Araujo J.L."/>
        </authorList>
    </citation>
    <scope>NUCLEOTIDE SEQUENCE [LARGE SCALE GENOMIC DNA]</scope>
    <source>
        <strain evidence="8 9">BR3299</strain>
    </source>
</reference>
<evidence type="ECO:0000256" key="5">
    <source>
        <dbReference type="ARBA" id="ARBA00022764"/>
    </source>
</evidence>
<dbReference type="SUPFAM" id="SSF81296">
    <property type="entry name" value="E set domains"/>
    <property type="match status" value="1"/>
</dbReference>
<dbReference type="STRING" id="1225564.AA309_25925"/>
<dbReference type="PANTHER" id="PTHR30504:SF3">
    <property type="entry name" value="GLUCANS BIOSYNTHESIS PROTEIN D"/>
    <property type="match status" value="1"/>
</dbReference>
<dbReference type="PANTHER" id="PTHR30504">
    <property type="entry name" value="GLUCANS BIOSYNTHESIS PROTEIN"/>
    <property type="match status" value="1"/>
</dbReference>
<dbReference type="InterPro" id="IPR014718">
    <property type="entry name" value="GH-type_carb-bd"/>
</dbReference>
<evidence type="ECO:0000256" key="4">
    <source>
        <dbReference type="ARBA" id="ARBA00022729"/>
    </source>
</evidence>
<keyword evidence="4 6" id="KW-0732">Signal</keyword>
<dbReference type="AlphaFoldDB" id="A0A0H1R5A5"/>
<dbReference type="InterPro" id="IPR013783">
    <property type="entry name" value="Ig-like_fold"/>
</dbReference>
<dbReference type="GO" id="GO:0003824">
    <property type="term" value="F:catalytic activity"/>
    <property type="evidence" value="ECO:0007669"/>
    <property type="project" value="InterPro"/>
</dbReference>
<evidence type="ECO:0000256" key="6">
    <source>
        <dbReference type="SAM" id="SignalP"/>
    </source>
</evidence>
<dbReference type="PROSITE" id="PS51318">
    <property type="entry name" value="TAT"/>
    <property type="match status" value="1"/>
</dbReference>
<feature type="signal peptide" evidence="6">
    <location>
        <begin position="1"/>
        <end position="28"/>
    </location>
</feature>
<dbReference type="Proteomes" id="UP000035489">
    <property type="component" value="Unassembled WGS sequence"/>
</dbReference>
<name>A0A0H1R5A5_9HYPH</name>
<evidence type="ECO:0000313" key="9">
    <source>
        <dbReference type="Proteomes" id="UP000035489"/>
    </source>
</evidence>
<comment type="similarity">
    <text evidence="3">Belongs to the OpgD/OpgG family.</text>
</comment>
<feature type="chain" id="PRO_5002592825" evidence="6">
    <location>
        <begin position="29"/>
        <end position="525"/>
    </location>
</feature>
<evidence type="ECO:0000313" key="8">
    <source>
        <dbReference type="EMBL" id="KLK90395.1"/>
    </source>
</evidence>
<sequence>MLNRRQFLQTATATAALAAQGFSSQAMAQQGLKMGAPSPFSFDDLKKQAEAMARTAYVAPPSPSPDILYQIDYDAHGKIKFKTDLALWANGPGEFPVTFFHMGRFFQKPVRMHVVENGQAREIIYDTEYFDMPADSPARKLPDNTGFAGFRFQEPRNGKLDWKKNDWVAFLGASYFRAIGELYQYGLSARGLAVDVAVHGKAEEFPDFTHVYFETPSPNSDTVTVYALLDGPSVAGAYRFVMKRAAAVIMDLDSALFLRRDIQRLGIAPLTSMYWYSEKAKATAIDWRPEIHDSDGLAMWTGTGEHIWRPLNNPPRIITSAFSDENPKGFGLLQRDRTFDHYLDGVYYDRRPSLWIEPQGSWGKGTIQLVEIPTDDEIHDNIVAMWVPAHPARAGQALNFRYRMHWSADEPYPTPLARVIATRFGNGGQAGTNRPKGARKFMVEFIGEPLTRLPSGMIPKPVLSASRGEFSNVLTEAVPNNVPGHWRTQFDLTATGTEPVEMRCYLRNGDEVLSETWLYQYHPTF</sequence>
<dbReference type="InterPro" id="IPR007444">
    <property type="entry name" value="Glucan_biosyn_MdoG_C"/>
</dbReference>
<evidence type="ECO:0000256" key="2">
    <source>
        <dbReference type="ARBA" id="ARBA00005001"/>
    </source>
</evidence>
<accession>A0A0H1R5A5</accession>
<dbReference type="PIRSF" id="PIRSF006281">
    <property type="entry name" value="MdoG"/>
    <property type="match status" value="1"/>
</dbReference>
<evidence type="ECO:0000256" key="3">
    <source>
        <dbReference type="ARBA" id="ARBA00009284"/>
    </source>
</evidence>
<dbReference type="Gene3D" id="2.70.98.10">
    <property type="match status" value="1"/>
</dbReference>
<dbReference type="Pfam" id="PF04349">
    <property type="entry name" value="MdoG"/>
    <property type="match status" value="1"/>
</dbReference>
<dbReference type="InterPro" id="IPR011013">
    <property type="entry name" value="Gal_mutarotase_sf_dom"/>
</dbReference>
<dbReference type="NCBIfam" id="TIGR01409">
    <property type="entry name" value="TAT_signal_seq"/>
    <property type="match status" value="1"/>
</dbReference>
<dbReference type="FunFam" id="2.70.98.10:FF:000001">
    <property type="entry name" value="Glucans biosynthesis protein G"/>
    <property type="match status" value="1"/>
</dbReference>
<dbReference type="GO" id="GO:0030246">
    <property type="term" value="F:carbohydrate binding"/>
    <property type="evidence" value="ECO:0007669"/>
    <property type="project" value="InterPro"/>
</dbReference>
<comment type="subcellular location">
    <subcellularLocation>
        <location evidence="1">Periplasm</location>
    </subcellularLocation>
</comment>
<dbReference type="GO" id="GO:0030288">
    <property type="term" value="C:outer membrane-bounded periplasmic space"/>
    <property type="evidence" value="ECO:0007669"/>
    <property type="project" value="TreeGrafter"/>
</dbReference>
<keyword evidence="9" id="KW-1185">Reference proteome</keyword>
<dbReference type="InterPro" id="IPR006311">
    <property type="entry name" value="TAT_signal"/>
</dbReference>
<dbReference type="UniPathway" id="UPA00637"/>
<dbReference type="InterPro" id="IPR019546">
    <property type="entry name" value="TAT_signal_bac_arc"/>
</dbReference>
<comment type="caution">
    <text evidence="8">The sequence shown here is derived from an EMBL/GenBank/DDBJ whole genome shotgun (WGS) entry which is preliminary data.</text>
</comment>